<keyword evidence="1" id="KW-0472">Membrane</keyword>
<protein>
    <submittedName>
        <fullName evidence="3">Tripartite tricarboxylate transporter TctB family protein</fullName>
    </submittedName>
</protein>
<feature type="transmembrane region" description="Helical" evidence="1">
    <location>
        <begin position="12"/>
        <end position="29"/>
    </location>
</feature>
<feature type="domain" description="DUF1468" evidence="2">
    <location>
        <begin position="17"/>
        <end position="159"/>
    </location>
</feature>
<proteinExistence type="predicted"/>
<evidence type="ECO:0000313" key="4">
    <source>
        <dbReference type="Proteomes" id="UP000754710"/>
    </source>
</evidence>
<organism evidence="3 4">
    <name type="scientific">Nocardioides jiangsuensis</name>
    <dbReference type="NCBI Taxonomy" id="2866161"/>
    <lineage>
        <taxon>Bacteria</taxon>
        <taxon>Bacillati</taxon>
        <taxon>Actinomycetota</taxon>
        <taxon>Actinomycetes</taxon>
        <taxon>Propionibacteriales</taxon>
        <taxon>Nocardioidaceae</taxon>
        <taxon>Nocardioides</taxon>
    </lineage>
</organism>
<comment type="caution">
    <text evidence="3">The sequence shown here is derived from an EMBL/GenBank/DDBJ whole genome shotgun (WGS) entry which is preliminary data.</text>
</comment>
<reference evidence="3 4" key="1">
    <citation type="submission" date="2021-08" db="EMBL/GenBank/DDBJ databases">
        <title>Nocardioides bacterium WL0053 sp. nov., isolated from the sediment.</title>
        <authorList>
            <person name="Wang L."/>
            <person name="Zhang D."/>
            <person name="Zhang A."/>
        </authorList>
    </citation>
    <scope>NUCLEOTIDE SEQUENCE [LARGE SCALE GENOMIC DNA]</scope>
    <source>
        <strain evidence="3 4">WL0053</strain>
    </source>
</reference>
<evidence type="ECO:0000259" key="2">
    <source>
        <dbReference type="Pfam" id="PF07331"/>
    </source>
</evidence>
<keyword evidence="1" id="KW-0812">Transmembrane</keyword>
<dbReference type="EMBL" id="JAIEZQ010000002">
    <property type="protein sequence ID" value="MBY9075870.1"/>
    <property type="molecule type" value="Genomic_DNA"/>
</dbReference>
<feature type="transmembrane region" description="Helical" evidence="1">
    <location>
        <begin position="49"/>
        <end position="69"/>
    </location>
</feature>
<keyword evidence="1" id="KW-1133">Transmembrane helix</keyword>
<sequence>MSETATRLQGRSELGFAALLGAVGGLVLWDATQLSAPYSQSDPVGPRTVPYLVAALLLACAVWLAVDVLRGGRGEAEGGEDVDLDHPTEWRTVVPLVAVFLANILLIDRLGWVISGAILFWGSVWALGSRHYVRDALVAVALSVLTFYGFYLGLGIYLPAGILEGVL</sequence>
<dbReference type="InterPro" id="IPR009936">
    <property type="entry name" value="DUF1468"/>
</dbReference>
<dbReference type="Pfam" id="PF07331">
    <property type="entry name" value="TctB"/>
    <property type="match status" value="1"/>
</dbReference>
<evidence type="ECO:0000256" key="1">
    <source>
        <dbReference type="SAM" id="Phobius"/>
    </source>
</evidence>
<feature type="transmembrane region" description="Helical" evidence="1">
    <location>
        <begin position="136"/>
        <end position="158"/>
    </location>
</feature>
<name>A0ABS7RLE2_9ACTN</name>
<gene>
    <name evidence="3" type="ORF">K1X13_13640</name>
</gene>
<keyword evidence="4" id="KW-1185">Reference proteome</keyword>
<evidence type="ECO:0000313" key="3">
    <source>
        <dbReference type="EMBL" id="MBY9075870.1"/>
    </source>
</evidence>
<accession>A0ABS7RLE2</accession>
<dbReference type="RefSeq" id="WP_221025569.1">
    <property type="nucleotide sequence ID" value="NZ_JAIEZQ010000002.1"/>
</dbReference>
<dbReference type="Proteomes" id="UP000754710">
    <property type="component" value="Unassembled WGS sequence"/>
</dbReference>